<sequence>MIRMIDTRCVLLGILALIAVLAERQDQRRATDPIETGSIAGLVRHQHDRFMPCSCPGPVERN</sequence>
<dbReference type="EMBL" id="CP158568">
    <property type="protein sequence ID" value="XBY46631.1"/>
    <property type="molecule type" value="Genomic_DNA"/>
</dbReference>
<gene>
    <name evidence="1" type="ORF">ABS361_10690</name>
</gene>
<accession>A0AAU7XFT5</accession>
<dbReference type="RefSeq" id="WP_407051724.1">
    <property type="nucleotide sequence ID" value="NZ_CP158568.1"/>
</dbReference>
<organism evidence="1">
    <name type="scientific">Methyloraptor flagellatus</name>
    <dbReference type="NCBI Taxonomy" id="3162530"/>
    <lineage>
        <taxon>Bacteria</taxon>
        <taxon>Pseudomonadati</taxon>
        <taxon>Pseudomonadota</taxon>
        <taxon>Alphaproteobacteria</taxon>
        <taxon>Hyphomicrobiales</taxon>
        <taxon>Ancalomicrobiaceae</taxon>
        <taxon>Methyloraptor</taxon>
    </lineage>
</organism>
<evidence type="ECO:0000313" key="1">
    <source>
        <dbReference type="EMBL" id="XBY46631.1"/>
    </source>
</evidence>
<protein>
    <submittedName>
        <fullName evidence="1">Uncharacterized protein</fullName>
    </submittedName>
</protein>
<dbReference type="AlphaFoldDB" id="A0AAU7XFT5"/>
<dbReference type="KEGG" id="mflg:ABS361_10690"/>
<reference evidence="1" key="1">
    <citation type="submission" date="2024-06" db="EMBL/GenBank/DDBJ databases">
        <title>Methylostella associata gen. nov., sp. nov., a novel Ancalomicrobiaceae-affiliated facultatively methylotrophic bacteria that feed on methanotrophs of the genus Methylococcus.</title>
        <authorList>
            <person name="Saltykova V."/>
            <person name="Danilova O.V."/>
            <person name="Oshkin I.Y."/>
            <person name="Belova S.E."/>
            <person name="Pimenov N.V."/>
            <person name="Dedysh S.N."/>
        </authorList>
    </citation>
    <scope>NUCLEOTIDE SEQUENCE</scope>
    <source>
        <strain evidence="1">S20</strain>
    </source>
</reference>
<name>A0AAU7XFT5_9HYPH</name>
<proteinExistence type="predicted"/>